<feature type="signal peptide" evidence="1">
    <location>
        <begin position="1"/>
        <end position="29"/>
    </location>
</feature>
<protein>
    <submittedName>
        <fullName evidence="2">Cyanophycinase</fullName>
    </submittedName>
</protein>
<dbReference type="Gene3D" id="3.40.50.880">
    <property type="match status" value="1"/>
</dbReference>
<name>A0ABT9FJP5_9GAMM</name>
<reference evidence="2" key="1">
    <citation type="submission" date="2023-07" db="EMBL/GenBank/DDBJ databases">
        <title>Genome content predicts the carbon catabolic preferences of heterotrophic bacteria.</title>
        <authorList>
            <person name="Gralka M."/>
        </authorList>
    </citation>
    <scope>NUCLEOTIDE SEQUENCE</scope>
    <source>
        <strain evidence="2">4G09</strain>
    </source>
</reference>
<sequence>MSNQILFNKYMLLTAIFTLVSTVFSVDLAAQQQSQTLVLLGSEPRMCAESSCTRSEKVENITQKLYSPTINKIKLIAKNWPTSSLSNKKATLDVLKQLQKNEPKHVSKQNLLWQWRDVDNLQLESLSEHEYNYVLDMLEVSESKNDKKIKSKAINTSRYKNNDILQFITGSLKVNSAKPTMLVITAARRDPYAYAEAATSLLAESQISTKWLALTPALAKAITTGRCDQLPSLRNSAMQVYNRESIYPSQAQTEYGLCKSGVVALTTLIKNSTGVMFHSGDTALLHSVLFNDENEPYPWTNSLITSPVIVGIGEGSAIQGNSLITNKNVTSTNVLKGETLTIKKGLATFNYGVLSTHFSEQNQTFKLAMMIDTLSNGKATSQYGFGVDENTALVVIKSPEGNLMTVVGENGVVHLTPGATNIAVHPPEQKTNSKPQKYRYSYWPSGSVIDVSNNSFTLSKRTLGKTLPSIKIPPLPVQRFGSILTDAKLRSLTQAMCLAQEQSAVAQQDEFLISLNTNADTRYDRINTKPFGCAVSNLSLVVESF</sequence>
<accession>A0ABT9FJP5</accession>
<dbReference type="Proteomes" id="UP001177212">
    <property type="component" value="Unassembled WGS sequence"/>
</dbReference>
<comment type="caution">
    <text evidence="2">The sequence shown here is derived from an EMBL/GenBank/DDBJ whole genome shotgun (WGS) entry which is preliminary data.</text>
</comment>
<dbReference type="InterPro" id="IPR029062">
    <property type="entry name" value="Class_I_gatase-like"/>
</dbReference>
<dbReference type="EMBL" id="JAUYVT010000031">
    <property type="protein sequence ID" value="MDP2567015.1"/>
    <property type="molecule type" value="Genomic_DNA"/>
</dbReference>
<keyword evidence="3" id="KW-1185">Reference proteome</keyword>
<evidence type="ECO:0000313" key="3">
    <source>
        <dbReference type="Proteomes" id="UP001177212"/>
    </source>
</evidence>
<organism evidence="2 3">
    <name type="scientific">Pseudoalteromonas marina</name>
    <dbReference type="NCBI Taxonomy" id="267375"/>
    <lineage>
        <taxon>Bacteria</taxon>
        <taxon>Pseudomonadati</taxon>
        <taxon>Pseudomonadota</taxon>
        <taxon>Gammaproteobacteria</taxon>
        <taxon>Alteromonadales</taxon>
        <taxon>Pseudoalteromonadaceae</taxon>
        <taxon>Pseudoalteromonas</taxon>
    </lineage>
</organism>
<feature type="chain" id="PRO_5046470402" evidence="1">
    <location>
        <begin position="30"/>
        <end position="545"/>
    </location>
</feature>
<dbReference type="RefSeq" id="WP_305473414.1">
    <property type="nucleotide sequence ID" value="NZ_JAUYVT010000031.1"/>
</dbReference>
<keyword evidence="1" id="KW-0732">Signal</keyword>
<gene>
    <name evidence="2" type="ORF">Q8W34_20465</name>
</gene>
<proteinExistence type="predicted"/>
<evidence type="ECO:0000313" key="2">
    <source>
        <dbReference type="EMBL" id="MDP2567015.1"/>
    </source>
</evidence>
<evidence type="ECO:0000256" key="1">
    <source>
        <dbReference type="SAM" id="SignalP"/>
    </source>
</evidence>